<gene>
    <name evidence="2" type="ORF">SAY87_013151</name>
</gene>
<evidence type="ECO:0000256" key="1">
    <source>
        <dbReference type="SAM" id="MobiDB-lite"/>
    </source>
</evidence>
<dbReference type="AlphaFoldDB" id="A0AAN7QCX4"/>
<accession>A0AAN7QCX4</accession>
<evidence type="ECO:0000313" key="2">
    <source>
        <dbReference type="EMBL" id="KAK4763713.1"/>
    </source>
</evidence>
<feature type="compositionally biased region" description="Basic and acidic residues" evidence="1">
    <location>
        <begin position="73"/>
        <end position="82"/>
    </location>
</feature>
<organism evidence="2 3">
    <name type="scientific">Trapa incisa</name>
    <dbReference type="NCBI Taxonomy" id="236973"/>
    <lineage>
        <taxon>Eukaryota</taxon>
        <taxon>Viridiplantae</taxon>
        <taxon>Streptophyta</taxon>
        <taxon>Embryophyta</taxon>
        <taxon>Tracheophyta</taxon>
        <taxon>Spermatophyta</taxon>
        <taxon>Magnoliopsida</taxon>
        <taxon>eudicotyledons</taxon>
        <taxon>Gunneridae</taxon>
        <taxon>Pentapetalae</taxon>
        <taxon>rosids</taxon>
        <taxon>malvids</taxon>
        <taxon>Myrtales</taxon>
        <taxon>Lythraceae</taxon>
        <taxon>Trapa</taxon>
    </lineage>
</organism>
<feature type="compositionally biased region" description="Polar residues" evidence="1">
    <location>
        <begin position="33"/>
        <end position="44"/>
    </location>
</feature>
<comment type="caution">
    <text evidence="2">The sequence shown here is derived from an EMBL/GenBank/DDBJ whole genome shotgun (WGS) entry which is preliminary data.</text>
</comment>
<feature type="compositionally biased region" description="Polar residues" evidence="1">
    <location>
        <begin position="54"/>
        <end position="63"/>
    </location>
</feature>
<dbReference type="EMBL" id="JAXIOK010000008">
    <property type="protein sequence ID" value="KAK4763713.1"/>
    <property type="molecule type" value="Genomic_DNA"/>
</dbReference>
<sequence>MAAADRFQELKRKREEVEEEPETLALDSEKQQQMHQNITIKLQNSSSSSSSSSQPLTRSATSELDSDVVSAASEEKVDRRERERVILHLLDDELGLPSREEGTNSSSIMSESALFSLNAMDGEALMRLLTTTRSCGPSFSWRVTIPIGLTIDQGS</sequence>
<feature type="region of interest" description="Disordered" evidence="1">
    <location>
        <begin position="1"/>
        <end position="82"/>
    </location>
</feature>
<proteinExistence type="predicted"/>
<evidence type="ECO:0000313" key="3">
    <source>
        <dbReference type="Proteomes" id="UP001345219"/>
    </source>
</evidence>
<reference evidence="2 3" key="1">
    <citation type="journal article" date="2023" name="Hortic Res">
        <title>Pangenome of water caltrop reveals structural variations and asymmetric subgenome divergence after allopolyploidization.</title>
        <authorList>
            <person name="Zhang X."/>
            <person name="Chen Y."/>
            <person name="Wang L."/>
            <person name="Yuan Y."/>
            <person name="Fang M."/>
            <person name="Shi L."/>
            <person name="Lu R."/>
            <person name="Comes H.P."/>
            <person name="Ma Y."/>
            <person name="Chen Y."/>
            <person name="Huang G."/>
            <person name="Zhou Y."/>
            <person name="Zheng Z."/>
            <person name="Qiu Y."/>
        </authorList>
    </citation>
    <scope>NUCLEOTIDE SEQUENCE [LARGE SCALE GENOMIC DNA]</scope>
    <source>
        <tissue evidence="2">Roots</tissue>
    </source>
</reference>
<dbReference type="Proteomes" id="UP001345219">
    <property type="component" value="Chromosome 11"/>
</dbReference>
<feature type="compositionally biased region" description="Basic and acidic residues" evidence="1">
    <location>
        <begin position="1"/>
        <end position="16"/>
    </location>
</feature>
<keyword evidence="3" id="KW-1185">Reference proteome</keyword>
<protein>
    <submittedName>
        <fullName evidence="2">Uncharacterized protein</fullName>
    </submittedName>
</protein>
<name>A0AAN7QCX4_9MYRT</name>